<comment type="subcellular location">
    <subcellularLocation>
        <location evidence="1">Cytoplasm</location>
    </subcellularLocation>
</comment>
<evidence type="ECO:0000256" key="3">
    <source>
        <dbReference type="ARBA" id="ARBA00022491"/>
    </source>
</evidence>
<dbReference type="SUPFAM" id="SSF46689">
    <property type="entry name" value="Homeodomain-like"/>
    <property type="match status" value="1"/>
</dbReference>
<evidence type="ECO:0000259" key="13">
    <source>
        <dbReference type="PROSITE" id="PS50112"/>
    </source>
</evidence>
<dbReference type="RefSeq" id="WP_371844443.1">
    <property type="nucleotide sequence ID" value="NZ_JBGMEL010000017.1"/>
</dbReference>
<evidence type="ECO:0000256" key="4">
    <source>
        <dbReference type="ARBA" id="ARBA00022741"/>
    </source>
</evidence>
<dbReference type="InterPro" id="IPR003593">
    <property type="entry name" value="AAA+_ATPase"/>
</dbReference>
<dbReference type="SUPFAM" id="SSF52540">
    <property type="entry name" value="P-loop containing nucleoside triphosphate hydrolases"/>
    <property type="match status" value="1"/>
</dbReference>
<dbReference type="InterPro" id="IPR027417">
    <property type="entry name" value="P-loop_NTPase"/>
</dbReference>
<accession>A0ABV4NRH8</accession>
<keyword evidence="3" id="KW-0678">Repressor</keyword>
<evidence type="ECO:0000313" key="15">
    <source>
        <dbReference type="EMBL" id="MFA0792021.1"/>
    </source>
</evidence>
<dbReference type="PROSITE" id="PS50045">
    <property type="entry name" value="SIGMA54_INTERACT_4"/>
    <property type="match status" value="1"/>
</dbReference>
<dbReference type="Gene3D" id="3.30.70.260">
    <property type="match status" value="1"/>
</dbReference>
<dbReference type="InterPro" id="IPR002078">
    <property type="entry name" value="Sigma_54_int"/>
</dbReference>
<organism evidence="15 16">
    <name type="scientific">Microbulbifer echini</name>
    <dbReference type="NCBI Taxonomy" id="1529067"/>
    <lineage>
        <taxon>Bacteria</taxon>
        <taxon>Pseudomonadati</taxon>
        <taxon>Pseudomonadota</taxon>
        <taxon>Gammaproteobacteria</taxon>
        <taxon>Cellvibrionales</taxon>
        <taxon>Microbulbiferaceae</taxon>
        <taxon>Microbulbifer</taxon>
    </lineage>
</organism>
<dbReference type="SMART" id="SM00382">
    <property type="entry name" value="AAA"/>
    <property type="match status" value="1"/>
</dbReference>
<keyword evidence="5" id="KW-0058">Aromatic hydrocarbons catabolism</keyword>
<dbReference type="InterPro" id="IPR013767">
    <property type="entry name" value="PAS_fold"/>
</dbReference>
<dbReference type="SUPFAM" id="SSF55021">
    <property type="entry name" value="ACT-like"/>
    <property type="match status" value="1"/>
</dbReference>
<dbReference type="EMBL" id="JBGMEL010000017">
    <property type="protein sequence ID" value="MFA0792021.1"/>
    <property type="molecule type" value="Genomic_DNA"/>
</dbReference>
<reference evidence="15 16" key="1">
    <citation type="submission" date="2024-08" db="EMBL/GenBank/DDBJ databases">
        <authorList>
            <person name="Ishaq N."/>
        </authorList>
    </citation>
    <scope>NUCLEOTIDE SEQUENCE [LARGE SCALE GENOMIC DNA]</scope>
    <source>
        <strain evidence="15 16">JCM 30400</strain>
    </source>
</reference>
<dbReference type="InterPro" id="IPR035965">
    <property type="entry name" value="PAS-like_dom_sf"/>
</dbReference>
<keyword evidence="4" id="KW-0547">Nucleotide-binding</keyword>
<evidence type="ECO:0000256" key="2">
    <source>
        <dbReference type="ARBA" id="ARBA00022490"/>
    </source>
</evidence>
<dbReference type="NCBIfam" id="TIGR04381">
    <property type="entry name" value="HTH_TypR"/>
    <property type="match status" value="1"/>
</dbReference>
<evidence type="ECO:0000259" key="14">
    <source>
        <dbReference type="PROSITE" id="PS51671"/>
    </source>
</evidence>
<keyword evidence="10" id="KW-0804">Transcription</keyword>
<dbReference type="SUPFAM" id="SSF55785">
    <property type="entry name" value="PYP-like sensor domain (PAS domain)"/>
    <property type="match status" value="1"/>
</dbReference>
<dbReference type="PROSITE" id="PS51671">
    <property type="entry name" value="ACT"/>
    <property type="match status" value="1"/>
</dbReference>
<keyword evidence="7" id="KW-0805">Transcription regulation</keyword>
<dbReference type="GO" id="GO:0003677">
    <property type="term" value="F:DNA binding"/>
    <property type="evidence" value="ECO:0007669"/>
    <property type="project" value="UniProtKB-KW"/>
</dbReference>
<proteinExistence type="predicted"/>
<feature type="domain" description="ACT" evidence="14">
    <location>
        <begin position="2"/>
        <end position="74"/>
    </location>
</feature>
<keyword evidence="2" id="KW-0963">Cytoplasm</keyword>
<dbReference type="Gene3D" id="1.10.10.60">
    <property type="entry name" value="Homeodomain-like"/>
    <property type="match status" value="1"/>
</dbReference>
<evidence type="ECO:0000256" key="5">
    <source>
        <dbReference type="ARBA" id="ARBA00022797"/>
    </source>
</evidence>
<dbReference type="InterPro" id="IPR030828">
    <property type="entry name" value="HTH_TyrR"/>
</dbReference>
<evidence type="ECO:0000259" key="12">
    <source>
        <dbReference type="PROSITE" id="PS50045"/>
    </source>
</evidence>
<name>A0ABV4NRH8_9GAMM</name>
<gene>
    <name evidence="15" type="ORF">ACCI51_15845</name>
</gene>
<dbReference type="InterPro" id="IPR002912">
    <property type="entry name" value="ACT_dom"/>
</dbReference>
<dbReference type="InterPro" id="IPR045865">
    <property type="entry name" value="ACT-like_dom_sf"/>
</dbReference>
<dbReference type="Gene3D" id="3.30.450.20">
    <property type="entry name" value="PAS domain"/>
    <property type="match status" value="1"/>
</dbReference>
<dbReference type="InterPro" id="IPR009057">
    <property type="entry name" value="Homeodomain-like_sf"/>
</dbReference>
<feature type="domain" description="Sigma-54 factor interaction" evidence="12">
    <location>
        <begin position="214"/>
        <end position="389"/>
    </location>
</feature>
<dbReference type="CDD" id="cd00009">
    <property type="entry name" value="AAA"/>
    <property type="match status" value="1"/>
</dbReference>
<dbReference type="InterPro" id="IPR000014">
    <property type="entry name" value="PAS"/>
</dbReference>
<evidence type="ECO:0000256" key="9">
    <source>
        <dbReference type="ARBA" id="ARBA00023159"/>
    </source>
</evidence>
<evidence type="ECO:0000256" key="11">
    <source>
        <dbReference type="ARBA" id="ARBA00029500"/>
    </source>
</evidence>
<evidence type="ECO:0000256" key="10">
    <source>
        <dbReference type="ARBA" id="ARBA00023163"/>
    </source>
</evidence>
<dbReference type="Proteomes" id="UP001569414">
    <property type="component" value="Unassembled WGS sequence"/>
</dbReference>
<protein>
    <recommendedName>
        <fullName evidence="11">HTH-type transcriptional regulatory protein TyrR</fullName>
    </recommendedName>
</protein>
<evidence type="ECO:0000313" key="16">
    <source>
        <dbReference type="Proteomes" id="UP001569414"/>
    </source>
</evidence>
<sequence length="474" mass="52851">MRVEITCTNRVGILHEIMQIFGEYRINVTSGELGGDSGDKVYLLAPGMLATQYQTIEKSLYRVPGVQRVRRISLLPLERRYFELDTLLQHVTDPVLSVDHAGRVIAANVAAARAFGVSLDRVPGLQLQRFLPLMQVAELLRDFAVPRYGLPVVVRGQNFRVDWSPIALDKPGDVDPLAGAVLRMQPWEKSEFIAGLPRPVALWDFDLRRESCLQLQDLAELGSPLLIYGEAGSGKTTFACAVHYLSPTAARADCHRIVPQDGKLEIPKHLRASGTLILDDLHLLRSEAQLAVLRHLRSLPSSIRLVATCTAPQSLVPALAQRFSALCMTLPPLRNMRPVLPRFAETLLRQELPERERPDIGAEVLDLIRRQDWPENFNGLRDYLMAAAGSCERRSASAIALEDVPDLTAQKSLSLRDWGRGLSYREMMEQLERSLLSELLVGRASTRELAKELGISHTAVANKLRKYGLSAQKK</sequence>
<dbReference type="Pfam" id="PF00989">
    <property type="entry name" value="PAS"/>
    <property type="match status" value="1"/>
</dbReference>
<dbReference type="PANTHER" id="PTHR32071:SF3">
    <property type="entry name" value="HTH-TYPE TRANSCRIPTIONAL REGULATORY PROTEIN TYRR"/>
    <property type="match status" value="1"/>
</dbReference>
<evidence type="ECO:0000256" key="6">
    <source>
        <dbReference type="ARBA" id="ARBA00022840"/>
    </source>
</evidence>
<evidence type="ECO:0000256" key="7">
    <source>
        <dbReference type="ARBA" id="ARBA00023015"/>
    </source>
</evidence>
<keyword evidence="6" id="KW-0067">ATP-binding</keyword>
<comment type="caution">
    <text evidence="15">The sequence shown here is derived from an EMBL/GenBank/DDBJ whole genome shotgun (WGS) entry which is preliminary data.</text>
</comment>
<dbReference type="PANTHER" id="PTHR32071">
    <property type="entry name" value="TRANSCRIPTIONAL REGULATORY PROTEIN"/>
    <property type="match status" value="1"/>
</dbReference>
<dbReference type="PROSITE" id="PS50112">
    <property type="entry name" value="PAS"/>
    <property type="match status" value="1"/>
</dbReference>
<dbReference type="Pfam" id="PF18024">
    <property type="entry name" value="HTH_50"/>
    <property type="match status" value="1"/>
</dbReference>
<keyword evidence="8 15" id="KW-0238">DNA-binding</keyword>
<keyword evidence="16" id="KW-1185">Reference proteome</keyword>
<evidence type="ECO:0000256" key="8">
    <source>
        <dbReference type="ARBA" id="ARBA00023125"/>
    </source>
</evidence>
<dbReference type="Gene3D" id="3.40.50.300">
    <property type="entry name" value="P-loop containing nucleotide triphosphate hydrolases"/>
    <property type="match status" value="1"/>
</dbReference>
<feature type="domain" description="PAS" evidence="13">
    <location>
        <begin position="80"/>
        <end position="124"/>
    </location>
</feature>
<keyword evidence="9" id="KW-0010">Activator</keyword>
<dbReference type="Pfam" id="PF14532">
    <property type="entry name" value="Sigma54_activ_2"/>
    <property type="match status" value="1"/>
</dbReference>
<dbReference type="Gene3D" id="1.10.8.60">
    <property type="match status" value="1"/>
</dbReference>
<evidence type="ECO:0000256" key="1">
    <source>
        <dbReference type="ARBA" id="ARBA00004496"/>
    </source>
</evidence>